<feature type="compositionally biased region" description="Basic and acidic residues" evidence="1">
    <location>
        <begin position="23"/>
        <end position="44"/>
    </location>
</feature>
<evidence type="ECO:0000256" key="1">
    <source>
        <dbReference type="SAM" id="MobiDB-lite"/>
    </source>
</evidence>
<proteinExistence type="predicted"/>
<evidence type="ECO:0000313" key="3">
    <source>
        <dbReference type="EMBL" id="CAD73430.1"/>
    </source>
</evidence>
<dbReference type="Proteomes" id="UP000001025">
    <property type="component" value="Chromosome"/>
</dbReference>
<dbReference type="KEGG" id="rba:RB3828"/>
<feature type="domain" description="DUF5722" evidence="2">
    <location>
        <begin position="412"/>
        <end position="795"/>
    </location>
</feature>
<gene>
    <name evidence="3" type="ordered locus">RB3828</name>
</gene>
<dbReference type="HOGENOM" id="CLU_021846_1_0_0"/>
<evidence type="ECO:0000259" key="2">
    <source>
        <dbReference type="Pfam" id="PF18989"/>
    </source>
</evidence>
<evidence type="ECO:0000313" key="4">
    <source>
        <dbReference type="Proteomes" id="UP000001025"/>
    </source>
</evidence>
<dbReference type="SUPFAM" id="SSF51011">
    <property type="entry name" value="Glycosyl hydrolase domain"/>
    <property type="match status" value="1"/>
</dbReference>
<dbReference type="Gene3D" id="3.20.20.80">
    <property type="entry name" value="Glycosidases"/>
    <property type="match status" value="1"/>
</dbReference>
<dbReference type="AlphaFoldDB" id="Q7UTK6"/>
<sequence length="800" mass="91386">MIGSRFFRCKPCVPDDRSTRFDASFRSDDQSRHDHHSDVDRRVEPLQSEQTHLPGGGLSLLRRRFPAPRNPLLRMNLFSDWFARQSKCFTPLVRDVLPILVCLALSPLFTSLAASQSPTDVEPRTISFSNEQVQLKHLEMEQADDAIAFRTNGNDPFIVFQIPPTPANERRWILAMEVFCPHGIQNMQLFYGQPWSEKRRIDLPHLSRAEGWTTYTCDLSLGQEFLREDKPLWLRLDFGNQADKRFQIRNVVLRLENDLELRRNQEREERVKRLERLNEQIASYYQTQFPIEITRVEHTADAILVSGKAVGQLSTANLSLIARGLTDISALPAKVHSTTLLRPVRIDADGNFMVRIPADKHSALRNTGLRWQIVSISSQLNSDGTRSTTPYSAVRHVDRYDPAEAKQLAPTPKLRAAKGMTCLAELAPEHVEELGLAHGSVNLVLSNLVSPTPRPGYHPTKIRGKERYVNQAAVRNLDHRVEKGRNAGLVMAAILLIPNSQTKSTEDAPSLEHPDADPAGTYTMPNLTDEASAQLYADTLDFLADRYSEGHLRIDHWIVHNEIDAGWQWTNMGEVPMHIYLDHYFRSMRLVVAATRRINPHARTFISLTHHWNLEDPPHWRWYRSKDIMQALVRHGEVEGNFPWGLAHHPYPESLWESDTWNDNVDFSLDANMFTLKNWQVLDDWLHTKRLRDPKGNVRAVLLSEQGFHASENDPEALEQQAAAVLYTFEQIRKCESILAFDYHRPVDNRNEGGLHLGLRGLGSPKQPRGAAKPAWDAYKSIATPAETNLRSKYEALWNN</sequence>
<dbReference type="eggNOG" id="ENOG502Z89I">
    <property type="taxonomic scope" value="Bacteria"/>
</dbReference>
<dbReference type="InParanoid" id="Q7UTK6"/>
<dbReference type="SUPFAM" id="SSF51445">
    <property type="entry name" value="(Trans)glycosidases"/>
    <property type="match status" value="1"/>
</dbReference>
<dbReference type="EnsemblBacteria" id="CAD73430">
    <property type="protein sequence ID" value="CAD73430"/>
    <property type="gene ID" value="RB3828"/>
</dbReference>
<dbReference type="InterPro" id="IPR043780">
    <property type="entry name" value="DUF5722"/>
</dbReference>
<organism evidence="3 4">
    <name type="scientific">Rhodopirellula baltica (strain DSM 10527 / NCIMB 13988 / SH1)</name>
    <dbReference type="NCBI Taxonomy" id="243090"/>
    <lineage>
        <taxon>Bacteria</taxon>
        <taxon>Pseudomonadati</taxon>
        <taxon>Planctomycetota</taxon>
        <taxon>Planctomycetia</taxon>
        <taxon>Pirellulales</taxon>
        <taxon>Pirellulaceae</taxon>
        <taxon>Rhodopirellula</taxon>
    </lineage>
</organism>
<dbReference type="InterPro" id="IPR017853">
    <property type="entry name" value="GH"/>
</dbReference>
<dbReference type="Pfam" id="PF18989">
    <property type="entry name" value="DUF5722"/>
    <property type="match status" value="1"/>
</dbReference>
<name>Q7UTK6_RHOBA</name>
<feature type="region of interest" description="Disordered" evidence="1">
    <location>
        <begin position="23"/>
        <end position="57"/>
    </location>
</feature>
<feature type="compositionally biased region" description="Basic and acidic residues" evidence="1">
    <location>
        <begin position="504"/>
        <end position="516"/>
    </location>
</feature>
<dbReference type="EMBL" id="BX294139">
    <property type="protein sequence ID" value="CAD73430.1"/>
    <property type="molecule type" value="Genomic_DNA"/>
</dbReference>
<reference evidence="3 4" key="1">
    <citation type="journal article" date="2003" name="Proc. Natl. Acad. Sci. U.S.A.">
        <title>Complete genome sequence of the marine planctomycete Pirellula sp. strain 1.</title>
        <authorList>
            <person name="Gloeckner F.O."/>
            <person name="Kube M."/>
            <person name="Bauer M."/>
            <person name="Teeling H."/>
            <person name="Lombardot T."/>
            <person name="Ludwig W."/>
            <person name="Gade D."/>
            <person name="Beck A."/>
            <person name="Borzym K."/>
            <person name="Heitmann K."/>
            <person name="Rabus R."/>
            <person name="Schlesner H."/>
            <person name="Amann R."/>
            <person name="Reinhardt R."/>
        </authorList>
    </citation>
    <scope>NUCLEOTIDE SEQUENCE [LARGE SCALE GENOMIC DNA]</scope>
    <source>
        <strain evidence="4">DSM 10527 / NCIMB 13988 / SH1</strain>
    </source>
</reference>
<protein>
    <recommendedName>
        <fullName evidence="2">DUF5722 domain-containing protein</fullName>
    </recommendedName>
</protein>
<dbReference type="STRING" id="243090.RB3828"/>
<dbReference type="OrthoDB" id="175224at2"/>
<dbReference type="PATRIC" id="fig|243090.15.peg.1782"/>
<keyword evidence="4" id="KW-1185">Reference proteome</keyword>
<accession>Q7UTK6</accession>
<feature type="region of interest" description="Disordered" evidence="1">
    <location>
        <begin position="503"/>
        <end position="523"/>
    </location>
</feature>